<keyword evidence="7" id="KW-1185">Reference proteome</keyword>
<dbReference type="Proteomes" id="UP001235939">
    <property type="component" value="Chromosome 03"/>
</dbReference>
<dbReference type="PROSITE" id="PS00139">
    <property type="entry name" value="THIOL_PROTEASE_CYS"/>
    <property type="match status" value="1"/>
</dbReference>
<evidence type="ECO:0000256" key="3">
    <source>
        <dbReference type="ARBA" id="ARBA00022801"/>
    </source>
</evidence>
<organism evidence="6 7">
    <name type="scientific">Cordylochernes scorpioides</name>
    <dbReference type="NCBI Taxonomy" id="51811"/>
    <lineage>
        <taxon>Eukaryota</taxon>
        <taxon>Metazoa</taxon>
        <taxon>Ecdysozoa</taxon>
        <taxon>Arthropoda</taxon>
        <taxon>Chelicerata</taxon>
        <taxon>Arachnida</taxon>
        <taxon>Pseudoscorpiones</taxon>
        <taxon>Cheliferoidea</taxon>
        <taxon>Chernetidae</taxon>
        <taxon>Cordylochernes</taxon>
    </lineage>
</organism>
<keyword evidence="2" id="KW-0645">Protease</keyword>
<evidence type="ECO:0000256" key="1">
    <source>
        <dbReference type="ARBA" id="ARBA00008455"/>
    </source>
</evidence>
<evidence type="ECO:0000313" key="6">
    <source>
        <dbReference type="EMBL" id="UYV65103.1"/>
    </source>
</evidence>
<accession>A0ABY6K8K5</accession>
<dbReference type="Pfam" id="PF00112">
    <property type="entry name" value="Peptidase_C1"/>
    <property type="match status" value="1"/>
</dbReference>
<reference evidence="6 7" key="1">
    <citation type="submission" date="2022-01" db="EMBL/GenBank/DDBJ databases">
        <title>A chromosomal length assembly of Cordylochernes scorpioides.</title>
        <authorList>
            <person name="Zeh D."/>
            <person name="Zeh J."/>
        </authorList>
    </citation>
    <scope>NUCLEOTIDE SEQUENCE [LARGE SCALE GENOMIC DNA]</scope>
    <source>
        <strain evidence="6">IN4F17</strain>
        <tissue evidence="6">Whole Body</tissue>
    </source>
</reference>
<proteinExistence type="inferred from homology"/>
<comment type="similarity">
    <text evidence="1">Belongs to the peptidase C1 family.</text>
</comment>
<evidence type="ECO:0000313" key="7">
    <source>
        <dbReference type="Proteomes" id="UP001235939"/>
    </source>
</evidence>
<evidence type="ECO:0000256" key="4">
    <source>
        <dbReference type="ARBA" id="ARBA00022807"/>
    </source>
</evidence>
<dbReference type="InterPro" id="IPR000668">
    <property type="entry name" value="Peptidase_C1A_C"/>
</dbReference>
<sequence>MLFVQELSEISPCMNGLEMPMNITKGSLYQTTRGIELPDSVDWRQKGYVTRVKDQGQCGSCWAYSATGTLEGQHYRITGKLVSLSEQNLVDCSNPEGNKGCSGGLPINAYNYVIKNGGIDTEESYPYEAKSNP</sequence>
<dbReference type="EMBL" id="CP092865">
    <property type="protein sequence ID" value="UYV65103.1"/>
    <property type="molecule type" value="Genomic_DNA"/>
</dbReference>
<dbReference type="CDD" id="cd02248">
    <property type="entry name" value="Peptidase_C1A"/>
    <property type="match status" value="1"/>
</dbReference>
<keyword evidence="4" id="KW-0788">Thiol protease</keyword>
<dbReference type="InterPro" id="IPR000169">
    <property type="entry name" value="Pept_cys_AS"/>
</dbReference>
<keyword evidence="3" id="KW-0378">Hydrolase</keyword>
<name>A0ABY6K8K5_9ARAC</name>
<dbReference type="PANTHER" id="PTHR12411">
    <property type="entry name" value="CYSTEINE PROTEASE FAMILY C1-RELATED"/>
    <property type="match status" value="1"/>
</dbReference>
<gene>
    <name evidence="6" type="ORF">LAZ67_3003138</name>
</gene>
<feature type="domain" description="Peptidase C1A papain C-terminal" evidence="5">
    <location>
        <begin position="37"/>
        <end position="133"/>
    </location>
</feature>
<dbReference type="InterPro" id="IPR013128">
    <property type="entry name" value="Peptidase_C1A"/>
</dbReference>
<dbReference type="InterPro" id="IPR038765">
    <property type="entry name" value="Papain-like_cys_pep_sf"/>
</dbReference>
<dbReference type="SMART" id="SM00645">
    <property type="entry name" value="Pept_C1"/>
    <property type="match status" value="1"/>
</dbReference>
<dbReference type="SUPFAM" id="SSF54001">
    <property type="entry name" value="Cysteine proteinases"/>
    <property type="match status" value="1"/>
</dbReference>
<protein>
    <submittedName>
        <fullName evidence="6">CTSL</fullName>
    </submittedName>
</protein>
<evidence type="ECO:0000256" key="2">
    <source>
        <dbReference type="ARBA" id="ARBA00022670"/>
    </source>
</evidence>
<evidence type="ECO:0000259" key="5">
    <source>
        <dbReference type="SMART" id="SM00645"/>
    </source>
</evidence>
<dbReference type="InterPro" id="IPR039417">
    <property type="entry name" value="Peptidase_C1A_papain-like"/>
</dbReference>
<dbReference type="Gene3D" id="3.90.70.10">
    <property type="entry name" value="Cysteine proteinases"/>
    <property type="match status" value="1"/>
</dbReference>